<organism evidence="1 2">
    <name type="scientific">Steinernema glaseri</name>
    <dbReference type="NCBI Taxonomy" id="37863"/>
    <lineage>
        <taxon>Eukaryota</taxon>
        <taxon>Metazoa</taxon>
        <taxon>Ecdysozoa</taxon>
        <taxon>Nematoda</taxon>
        <taxon>Chromadorea</taxon>
        <taxon>Rhabditida</taxon>
        <taxon>Tylenchina</taxon>
        <taxon>Panagrolaimomorpha</taxon>
        <taxon>Strongyloidoidea</taxon>
        <taxon>Steinernematidae</taxon>
        <taxon>Steinernema</taxon>
    </lineage>
</organism>
<name>A0A1I8AUV1_9BILA</name>
<keyword evidence="1" id="KW-1185">Reference proteome</keyword>
<accession>A0A1I8AUV1</accession>
<evidence type="ECO:0000313" key="1">
    <source>
        <dbReference type="Proteomes" id="UP000095287"/>
    </source>
</evidence>
<dbReference type="AlphaFoldDB" id="A0A1I8AUV1"/>
<evidence type="ECO:0000313" key="2">
    <source>
        <dbReference type="WBParaSite" id="L893_g9412.t1"/>
    </source>
</evidence>
<reference evidence="2" key="1">
    <citation type="submission" date="2016-11" db="UniProtKB">
        <authorList>
            <consortium name="WormBaseParasite"/>
        </authorList>
    </citation>
    <scope>IDENTIFICATION</scope>
</reference>
<proteinExistence type="predicted"/>
<dbReference type="Proteomes" id="UP000095287">
    <property type="component" value="Unplaced"/>
</dbReference>
<dbReference type="WBParaSite" id="L893_g9412.t1">
    <property type="protein sequence ID" value="L893_g9412.t1"/>
    <property type="gene ID" value="L893_g9412"/>
</dbReference>
<protein>
    <submittedName>
        <fullName evidence="2">Uncharacterized protein</fullName>
    </submittedName>
</protein>
<sequence length="71" mass="8114">MSAEQFGIQRTQKRQKLAENSAVFPGATRLRQIFVSGPVKCDVEGKLKWHSTIQRSKLFRIVKLCVDARQP</sequence>